<reference evidence="18 19" key="1">
    <citation type="submission" date="2019-07" db="EMBL/GenBank/DDBJ databases">
        <title>Genomic analysis of Lentibacillus sp. NKC851-2.</title>
        <authorList>
            <person name="Oh Y.J."/>
        </authorList>
    </citation>
    <scope>NUCLEOTIDE SEQUENCE [LARGE SCALE GENOMIC DNA]</scope>
    <source>
        <strain evidence="18 19">NKC851-2</strain>
    </source>
</reference>
<feature type="active site" description="Charge relay system" evidence="15">
    <location>
        <position position="96"/>
    </location>
</feature>
<dbReference type="PROSITE" id="PS51384">
    <property type="entry name" value="FAD_FR"/>
    <property type="match status" value="1"/>
</dbReference>
<dbReference type="InterPro" id="IPR001433">
    <property type="entry name" value="OxRdtase_FAD/NAD-bd"/>
</dbReference>
<dbReference type="GO" id="GO:0046872">
    <property type="term" value="F:metal ion binding"/>
    <property type="evidence" value="ECO:0007669"/>
    <property type="project" value="UniProtKB-KW"/>
</dbReference>
<dbReference type="PRINTS" id="PR00371">
    <property type="entry name" value="FPNCR"/>
</dbReference>
<proteinExistence type="inferred from homology"/>
<comment type="caution">
    <text evidence="15">Lacks conserved residue(s) required for the propagation of feature annotation.</text>
</comment>
<keyword evidence="9 15" id="KW-0521">NADP</keyword>
<feature type="site" description="Influences the redox potential of the prosthetic heme and FAD groups" evidence="15">
    <location>
        <position position="397"/>
    </location>
</feature>
<feature type="domain" description="Globin" evidence="16">
    <location>
        <begin position="2"/>
        <end position="139"/>
    </location>
</feature>
<feature type="site" description="Involved in heme-bound ligand stabilization and O-O bond activation" evidence="15">
    <location>
        <position position="30"/>
    </location>
</feature>
<dbReference type="GO" id="GO:0005344">
    <property type="term" value="F:oxygen carrier activity"/>
    <property type="evidence" value="ECO:0007669"/>
    <property type="project" value="UniProtKB-UniRule"/>
</dbReference>
<dbReference type="PANTHER" id="PTHR43396:SF3">
    <property type="entry name" value="FLAVOHEMOPROTEIN"/>
    <property type="match status" value="1"/>
</dbReference>
<feature type="region of interest" description="Reductase" evidence="15">
    <location>
        <begin position="150"/>
        <end position="409"/>
    </location>
</feature>
<dbReference type="PRINTS" id="PR00410">
    <property type="entry name" value="PHEHYDRXLASE"/>
</dbReference>
<evidence type="ECO:0000256" key="6">
    <source>
        <dbReference type="ARBA" id="ARBA00022630"/>
    </source>
</evidence>
<dbReference type="Pfam" id="PF00175">
    <property type="entry name" value="NAD_binding_1"/>
    <property type="match status" value="1"/>
</dbReference>
<evidence type="ECO:0000256" key="3">
    <source>
        <dbReference type="ARBA" id="ARBA00022448"/>
    </source>
</evidence>
<comment type="catalytic activity">
    <reaction evidence="14 15">
        <text>2 nitric oxide + NADPH + 2 O2 = 2 nitrate + NADP(+) + H(+)</text>
        <dbReference type="Rhea" id="RHEA:19465"/>
        <dbReference type="ChEBI" id="CHEBI:15378"/>
        <dbReference type="ChEBI" id="CHEBI:15379"/>
        <dbReference type="ChEBI" id="CHEBI:16480"/>
        <dbReference type="ChEBI" id="CHEBI:17632"/>
        <dbReference type="ChEBI" id="CHEBI:57783"/>
        <dbReference type="ChEBI" id="CHEBI:58349"/>
        <dbReference type="EC" id="1.14.12.17"/>
    </reaction>
</comment>
<gene>
    <name evidence="18" type="primary">hmpA</name>
    <name evidence="15" type="synonym">hmp</name>
    <name evidence="18" type="ORF">FH966_01650</name>
</gene>
<evidence type="ECO:0000313" key="19">
    <source>
        <dbReference type="Proteomes" id="UP000319280"/>
    </source>
</evidence>
<comment type="similarity">
    <text evidence="2 15">Belongs to the globin family. Two-domain flavohemoproteins subfamily.</text>
</comment>
<comment type="cofactor">
    <cofactor evidence="15">
        <name>FAD</name>
        <dbReference type="ChEBI" id="CHEBI:57692"/>
    </cofactor>
    <text evidence="15">Binds 1 FAD per subunit.</text>
</comment>
<dbReference type="InterPro" id="IPR001709">
    <property type="entry name" value="Flavoprot_Pyr_Nucl_cyt_Rdtase"/>
</dbReference>
<dbReference type="SUPFAM" id="SSF52343">
    <property type="entry name" value="Ferredoxin reductase-like, C-terminal NADP-linked domain"/>
    <property type="match status" value="1"/>
</dbReference>
<evidence type="ECO:0000256" key="11">
    <source>
        <dbReference type="ARBA" id="ARBA00023004"/>
    </source>
</evidence>
<evidence type="ECO:0000256" key="2">
    <source>
        <dbReference type="ARBA" id="ARBA00008414"/>
    </source>
</evidence>
<evidence type="ECO:0000256" key="15">
    <source>
        <dbReference type="HAMAP-Rule" id="MF_01252"/>
    </source>
</evidence>
<dbReference type="GO" id="GO:0019825">
    <property type="term" value="F:oxygen binding"/>
    <property type="evidence" value="ECO:0007669"/>
    <property type="project" value="InterPro"/>
</dbReference>
<evidence type="ECO:0000313" key="18">
    <source>
        <dbReference type="EMBL" id="TRM10528.1"/>
    </source>
</evidence>
<dbReference type="HAMAP" id="MF_01252">
    <property type="entry name" value="Hmp"/>
    <property type="match status" value="1"/>
</dbReference>
<dbReference type="SUPFAM" id="SSF46458">
    <property type="entry name" value="Globin-like"/>
    <property type="match status" value="1"/>
</dbReference>
<comment type="caution">
    <text evidence="18">The sequence shown here is derived from an EMBL/GenBank/DDBJ whole genome shotgun (WGS) entry which is preliminary data.</text>
</comment>
<keyword evidence="5 15" id="KW-0561">Oxygen transport</keyword>
<dbReference type="InterPro" id="IPR017927">
    <property type="entry name" value="FAD-bd_FR_type"/>
</dbReference>
<dbReference type="GO" id="GO:0071949">
    <property type="term" value="F:FAD binding"/>
    <property type="evidence" value="ECO:0007669"/>
    <property type="project" value="InterPro"/>
</dbReference>
<dbReference type="Proteomes" id="UP000319280">
    <property type="component" value="Unassembled WGS sequence"/>
</dbReference>
<dbReference type="InterPro" id="IPR039261">
    <property type="entry name" value="FNR_nucleotide-bd"/>
</dbReference>
<feature type="domain" description="FAD-binding FR-type" evidence="17">
    <location>
        <begin position="153"/>
        <end position="264"/>
    </location>
</feature>
<dbReference type="GO" id="GO:0009636">
    <property type="term" value="P:response to toxic substance"/>
    <property type="evidence" value="ECO:0007669"/>
    <property type="project" value="UniProtKB-KW"/>
</dbReference>
<dbReference type="InterPro" id="IPR009050">
    <property type="entry name" value="Globin-like_sf"/>
</dbReference>
<evidence type="ECO:0000256" key="5">
    <source>
        <dbReference type="ARBA" id="ARBA00022621"/>
    </source>
</evidence>
<dbReference type="SUPFAM" id="SSF63380">
    <property type="entry name" value="Riboflavin synthase domain-like"/>
    <property type="match status" value="1"/>
</dbReference>
<evidence type="ECO:0000256" key="13">
    <source>
        <dbReference type="ARBA" id="ARBA00048649"/>
    </source>
</evidence>
<feature type="active site" description="Charge relay system" evidence="15">
    <location>
        <position position="138"/>
    </location>
</feature>
<dbReference type="NCBIfam" id="NF009805">
    <property type="entry name" value="PRK13289.1"/>
    <property type="match status" value="1"/>
</dbReference>
<keyword evidence="12 15" id="KW-0520">NAD</keyword>
<comment type="catalytic activity">
    <reaction evidence="13 15">
        <text>2 nitric oxide + NADH + 2 O2 = 2 nitrate + NAD(+) + H(+)</text>
        <dbReference type="Rhea" id="RHEA:19469"/>
        <dbReference type="ChEBI" id="CHEBI:15378"/>
        <dbReference type="ChEBI" id="CHEBI:15379"/>
        <dbReference type="ChEBI" id="CHEBI:16480"/>
        <dbReference type="ChEBI" id="CHEBI:17632"/>
        <dbReference type="ChEBI" id="CHEBI:57540"/>
        <dbReference type="ChEBI" id="CHEBI:57945"/>
        <dbReference type="EC" id="1.14.12.17"/>
    </reaction>
</comment>
<dbReference type="GO" id="GO:0008941">
    <property type="term" value="F:nitric oxide dioxygenase NAD(P)H activity"/>
    <property type="evidence" value="ECO:0007669"/>
    <property type="project" value="UniProtKB-UniRule"/>
</dbReference>
<dbReference type="FunFam" id="2.40.30.10:FF:000034">
    <property type="entry name" value="Flavohemoprotein"/>
    <property type="match status" value="1"/>
</dbReference>
<dbReference type="GO" id="GO:0020037">
    <property type="term" value="F:heme binding"/>
    <property type="evidence" value="ECO:0007669"/>
    <property type="project" value="InterPro"/>
</dbReference>
<comment type="similarity">
    <text evidence="1 15">In the C-terminal section; belongs to the flavoprotein pyridine nucleotide cytochrome reductase family.</text>
</comment>
<feature type="binding site" evidence="15">
    <location>
        <begin position="276"/>
        <end position="281"/>
    </location>
    <ligand>
        <name>NADP(+)</name>
        <dbReference type="ChEBI" id="CHEBI:58349"/>
    </ligand>
</feature>
<keyword evidence="3 15" id="KW-0813">Transport</keyword>
<comment type="domain">
    <text evidence="15">Consists of two distinct domains; an N-terminal heme-containing oxygen-binding domain and a C-terminal reductase domain with binding sites for FAD and NAD(P)H.</text>
</comment>
<dbReference type="FunFam" id="3.40.50.80:FF:000010">
    <property type="entry name" value="Flavohemoprotein"/>
    <property type="match status" value="1"/>
</dbReference>
<dbReference type="Pfam" id="PF00042">
    <property type="entry name" value="Globin"/>
    <property type="match status" value="1"/>
</dbReference>
<dbReference type="CDD" id="cd06184">
    <property type="entry name" value="flavohem_like_fad_nad_binding"/>
    <property type="match status" value="1"/>
</dbReference>
<dbReference type="EC" id="1.14.12.17" evidence="15"/>
<sequence length="409" mass="45719">MALDENKLEIVKSTAPVLKENSTDIGKRFYELLFEKVPELRNIFNQTNQKRGLQQEALVYSVYAAGENIDSLENIDQLVERIAEKHVSLGVKPEQYPVVGEALIQAVQEILGDAATEEVLDAWRAAYDYIANLFIELEQKKYNEIEEQEGGWTGFRALVVDEKIQETDDVISLCLKAKDGKPLAPYKAGQYLTIKVDIAGEPYTHMRQYSLSGVSGKDYYKISVKRETGDGNVPDGVVSSYLHDEVKVGDTLEFSAPAGDFTITSEDEPIVLLSGGIGLTPVVGMLETLAEQEPHRPVAFIHATQNSSTHVMKEHVEQLASEHPNISSFVCYDSPTKADQTSQNYDKEGYVDLQWLQSILPYGNQADFYCCGPAPFMKAVDKALKEWNVPNDKRHYEIFNPVSVLEEAL</sequence>
<keyword evidence="10 15" id="KW-0560">Oxidoreductase</keyword>
<dbReference type="InterPro" id="IPR017938">
    <property type="entry name" value="Riboflavin_synthase-like_b-brl"/>
</dbReference>
<keyword evidence="4 15" id="KW-0349">Heme</keyword>
<dbReference type="PANTHER" id="PTHR43396">
    <property type="entry name" value="FLAVOHEMOPROTEIN"/>
    <property type="match status" value="1"/>
</dbReference>
<dbReference type="Gene3D" id="1.10.490.10">
    <property type="entry name" value="Globins"/>
    <property type="match status" value="1"/>
</dbReference>
<dbReference type="InterPro" id="IPR000971">
    <property type="entry name" value="Globin"/>
</dbReference>
<evidence type="ECO:0000259" key="17">
    <source>
        <dbReference type="PROSITE" id="PS51384"/>
    </source>
</evidence>
<name>A0A549YFA1_9BACI</name>
<feature type="site" description="Influences the redox potential of the prosthetic heme and FAD groups" evidence="15">
    <location>
        <position position="85"/>
    </location>
</feature>
<dbReference type="InterPro" id="IPR023950">
    <property type="entry name" value="Hmp"/>
</dbReference>
<feature type="binding site" evidence="15">
    <location>
        <position position="191"/>
    </location>
    <ligand>
        <name>FAD</name>
        <dbReference type="ChEBI" id="CHEBI:57692"/>
    </ligand>
</feature>
<dbReference type="CDD" id="cd14777">
    <property type="entry name" value="Yhb1-globin-like"/>
    <property type="match status" value="1"/>
</dbReference>
<dbReference type="Pfam" id="PF00970">
    <property type="entry name" value="FAD_binding_6"/>
    <property type="match status" value="1"/>
</dbReference>
<dbReference type="InterPro" id="IPR012292">
    <property type="entry name" value="Globin/Proto"/>
</dbReference>
<keyword evidence="15" id="KW-0216">Detoxification</keyword>
<dbReference type="InterPro" id="IPR008333">
    <property type="entry name" value="Cbr1-like_FAD-bd_dom"/>
</dbReference>
<dbReference type="GO" id="GO:0046210">
    <property type="term" value="P:nitric oxide catabolic process"/>
    <property type="evidence" value="ECO:0007669"/>
    <property type="project" value="TreeGrafter"/>
</dbReference>
<dbReference type="EMBL" id="VJMZ01000001">
    <property type="protein sequence ID" value="TRM10528.1"/>
    <property type="molecule type" value="Genomic_DNA"/>
</dbReference>
<evidence type="ECO:0000256" key="10">
    <source>
        <dbReference type="ARBA" id="ARBA00023002"/>
    </source>
</evidence>
<keyword evidence="7 15" id="KW-0479">Metal-binding</keyword>
<dbReference type="Gene3D" id="2.40.30.10">
    <property type="entry name" value="Translation factors"/>
    <property type="match status" value="1"/>
</dbReference>
<dbReference type="AlphaFoldDB" id="A0A549YFA1"/>
<evidence type="ECO:0000256" key="8">
    <source>
        <dbReference type="ARBA" id="ARBA00022827"/>
    </source>
</evidence>
<dbReference type="PROSITE" id="PS01033">
    <property type="entry name" value="GLOBIN"/>
    <property type="match status" value="1"/>
</dbReference>
<feature type="binding site" evidence="15">
    <location>
        <begin position="207"/>
        <end position="210"/>
    </location>
    <ligand>
        <name>FAD</name>
        <dbReference type="ChEBI" id="CHEBI:57692"/>
    </ligand>
</feature>
<evidence type="ECO:0000256" key="9">
    <source>
        <dbReference type="ARBA" id="ARBA00022857"/>
    </source>
</evidence>
<keyword evidence="6 15" id="KW-0285">Flavoprotein</keyword>
<comment type="cofactor">
    <cofactor evidence="15">
        <name>heme b</name>
        <dbReference type="ChEBI" id="CHEBI:60344"/>
    </cofactor>
    <text evidence="15">Binds 1 heme b (iron(II)-protoporphyrin IX) group per subunit.</text>
</comment>
<dbReference type="GO" id="GO:0071500">
    <property type="term" value="P:cellular response to nitrosative stress"/>
    <property type="evidence" value="ECO:0007669"/>
    <property type="project" value="TreeGrafter"/>
</dbReference>
<dbReference type="Gene3D" id="3.40.50.80">
    <property type="entry name" value="Nucleotide-binding domain of ferredoxin-NADP reductase (FNR) module"/>
    <property type="match status" value="1"/>
</dbReference>
<evidence type="ECO:0000259" key="16">
    <source>
        <dbReference type="PROSITE" id="PS01033"/>
    </source>
</evidence>
<comment type="function">
    <text evidence="15">Is involved in NO detoxification in an aerobic process, termed nitric oxide dioxygenase (NOD) reaction that utilizes O(2) and NAD(P)H to convert NO to nitrate, which protects the bacterium from various noxious nitrogen compounds. Therefore, plays a central role in the inducible response to nitrosative stress.</text>
</comment>
<protein>
    <recommendedName>
        <fullName evidence="15">Flavohemoprotein</fullName>
    </recommendedName>
    <alternativeName>
        <fullName evidence="15">Flavohemoglobin</fullName>
    </alternativeName>
    <alternativeName>
        <fullName evidence="15">Hemoglobin-like protein</fullName>
    </alternativeName>
    <alternativeName>
        <fullName evidence="15">Nitric oxide dioxygenase</fullName>
        <shortName evidence="15">NO oxygenase</shortName>
        <shortName evidence="15">NOD</shortName>
        <ecNumber evidence="15">1.14.12.17</ecNumber>
    </alternativeName>
</protein>
<evidence type="ECO:0000256" key="1">
    <source>
        <dbReference type="ARBA" id="ARBA00006401"/>
    </source>
</evidence>
<feature type="binding site" description="proximal binding residue" evidence="15">
    <location>
        <position position="86"/>
    </location>
    <ligand>
        <name>heme b</name>
        <dbReference type="ChEBI" id="CHEBI:60344"/>
    </ligand>
    <ligandPart>
        <name>Fe</name>
        <dbReference type="ChEBI" id="CHEBI:18248"/>
    </ligandPart>
</feature>
<evidence type="ECO:0000256" key="7">
    <source>
        <dbReference type="ARBA" id="ARBA00022723"/>
    </source>
</evidence>
<evidence type="ECO:0000256" key="4">
    <source>
        <dbReference type="ARBA" id="ARBA00022617"/>
    </source>
</evidence>
<keyword evidence="11 15" id="KW-0408">Iron</keyword>
<dbReference type="FunFam" id="1.10.490.10:FF:000003">
    <property type="entry name" value="Flavohemoprotein"/>
    <property type="match status" value="1"/>
</dbReference>
<evidence type="ECO:0000256" key="12">
    <source>
        <dbReference type="ARBA" id="ARBA00023027"/>
    </source>
</evidence>
<keyword evidence="8 15" id="KW-0274">FAD</keyword>
<organism evidence="18 19">
    <name type="scientific">Lentibacillus cibarius</name>
    <dbReference type="NCBI Taxonomy" id="2583219"/>
    <lineage>
        <taxon>Bacteria</taxon>
        <taxon>Bacillati</taxon>
        <taxon>Bacillota</taxon>
        <taxon>Bacilli</taxon>
        <taxon>Bacillales</taxon>
        <taxon>Bacillaceae</taxon>
        <taxon>Lentibacillus</taxon>
    </lineage>
</organism>
<keyword evidence="19" id="KW-1185">Reference proteome</keyword>
<accession>A0A549YFA1</accession>
<evidence type="ECO:0000256" key="14">
    <source>
        <dbReference type="ARBA" id="ARBA00049433"/>
    </source>
</evidence>